<dbReference type="AlphaFoldDB" id="A0A0S4J5A4"/>
<evidence type="ECO:0000313" key="1">
    <source>
        <dbReference type="EMBL" id="CUG83080.1"/>
    </source>
</evidence>
<organism evidence="1 2">
    <name type="scientific">Bodo saltans</name>
    <name type="common">Flagellated protozoan</name>
    <dbReference type="NCBI Taxonomy" id="75058"/>
    <lineage>
        <taxon>Eukaryota</taxon>
        <taxon>Discoba</taxon>
        <taxon>Euglenozoa</taxon>
        <taxon>Kinetoplastea</taxon>
        <taxon>Metakinetoplastina</taxon>
        <taxon>Eubodonida</taxon>
        <taxon>Bodonidae</taxon>
        <taxon>Bodo</taxon>
    </lineage>
</organism>
<dbReference type="VEuPathDB" id="TriTrypDB:BSAL_87415"/>
<dbReference type="EMBL" id="CYKH01001090">
    <property type="protein sequence ID" value="CUG83080.1"/>
    <property type="molecule type" value="Genomic_DNA"/>
</dbReference>
<sequence length="307" mass="33724">MPAVHSVPLNTRARVISAPIHSTYWIHDLYAPSFSRSCTHTLLASACDNNVKFVVARVSEGESKREDLQQRHPMTFHVTPTGYIINHRHGSHNSTTLSVHIEVPLPNSDVATYEANIYREAINATMMLSAPAMRLNSELDPDHKHEVLRALAAIGAFFGITTGGEKWIGVDKKKPLCPIPFSIGRKAIVVKDGSEVVATYQSRGRDDNYTAKLEILPTSEGTVRAVATIGRVSHPQLPMLREIVANAVSGVMRFSGARWKWGKHDGVPDVGPRCMTINELDDAPTVSMPEIYVGIVPVKPTPVKKPE</sequence>
<evidence type="ECO:0000313" key="2">
    <source>
        <dbReference type="Proteomes" id="UP000051952"/>
    </source>
</evidence>
<keyword evidence="2" id="KW-1185">Reference proteome</keyword>
<accession>A0A0S4J5A4</accession>
<protein>
    <submittedName>
        <fullName evidence="1">Uncharacterized protein</fullName>
    </submittedName>
</protein>
<reference evidence="2" key="1">
    <citation type="submission" date="2015-09" db="EMBL/GenBank/DDBJ databases">
        <authorList>
            <consortium name="Pathogen Informatics"/>
        </authorList>
    </citation>
    <scope>NUCLEOTIDE SEQUENCE [LARGE SCALE GENOMIC DNA]</scope>
    <source>
        <strain evidence="2">Lake Konstanz</strain>
    </source>
</reference>
<dbReference type="Proteomes" id="UP000051952">
    <property type="component" value="Unassembled WGS sequence"/>
</dbReference>
<gene>
    <name evidence="1" type="ORF">BSAL_87415</name>
</gene>
<name>A0A0S4J5A4_BODSA</name>
<proteinExistence type="predicted"/>